<gene>
    <name evidence="2" type="ORF">NDES1114_LOCUS17666</name>
</gene>
<sequence length="384" mass="38699">MGQCASELATERPKRRVAAPTIGNRRSRRRMVQQAIAQAQSQQQQQRQQAASTAAPPPQVVQQQAADPADDEAGGIDEGASDVAISPTAAGADGSGDEFAHSNMAVAAGPAGFGTDDGTPTGENPLRPPTLSPPPSPVAAANDGAVEPHESSRAEPAPAATSPSIVSAGPSGHHRTHSSTNGLPLASSGSVVYPESGAMCDGPAAASHTSSVGADIASLPPSDVGSSLQLGHADARRMSDAGRSDVDEELPELIAPNSSAAAVVGASDVASPSSSAPPAPPTRDPTTHSCGHEPPTTTSNSRADSRSGSADDADGDAGSQTERSNDRAAAKARDLAHALRSAHAAWASEHHVQRMQSVAGWLADVPMPPELFHLGDEPAPLSVA</sequence>
<evidence type="ECO:0000256" key="1">
    <source>
        <dbReference type="SAM" id="MobiDB-lite"/>
    </source>
</evidence>
<feature type="compositionally biased region" description="Low complexity" evidence="1">
    <location>
        <begin position="255"/>
        <end position="274"/>
    </location>
</feature>
<feature type="compositionally biased region" description="Basic and acidic residues" evidence="1">
    <location>
        <begin position="323"/>
        <end position="337"/>
    </location>
</feature>
<protein>
    <submittedName>
        <fullName evidence="2">Uncharacterized protein</fullName>
    </submittedName>
</protein>
<proteinExistence type="predicted"/>
<evidence type="ECO:0000313" key="2">
    <source>
        <dbReference type="EMBL" id="CAD9121614.1"/>
    </source>
</evidence>
<organism evidence="2">
    <name type="scientific">Neobodo designis</name>
    <name type="common">Flagellated protozoan</name>
    <name type="synonym">Bodo designis</name>
    <dbReference type="NCBI Taxonomy" id="312471"/>
    <lineage>
        <taxon>Eukaryota</taxon>
        <taxon>Discoba</taxon>
        <taxon>Euglenozoa</taxon>
        <taxon>Kinetoplastea</taxon>
        <taxon>Metakinetoplastina</taxon>
        <taxon>Neobodonida</taxon>
        <taxon>Neobodo</taxon>
    </lineage>
</organism>
<accession>A0A7S1M535</accession>
<name>A0A7S1M535_NEODS</name>
<dbReference type="EMBL" id="HBGF01026698">
    <property type="protein sequence ID" value="CAD9121614.1"/>
    <property type="molecule type" value="Transcribed_RNA"/>
</dbReference>
<feature type="compositionally biased region" description="Basic and acidic residues" evidence="1">
    <location>
        <begin position="233"/>
        <end position="245"/>
    </location>
</feature>
<feature type="compositionally biased region" description="Polar residues" evidence="1">
    <location>
        <begin position="178"/>
        <end position="190"/>
    </location>
</feature>
<dbReference type="AlphaFoldDB" id="A0A7S1M535"/>
<feature type="compositionally biased region" description="Pro residues" evidence="1">
    <location>
        <begin position="126"/>
        <end position="137"/>
    </location>
</feature>
<reference evidence="2" key="1">
    <citation type="submission" date="2021-01" db="EMBL/GenBank/DDBJ databases">
        <authorList>
            <person name="Corre E."/>
            <person name="Pelletier E."/>
            <person name="Niang G."/>
            <person name="Scheremetjew M."/>
            <person name="Finn R."/>
            <person name="Kale V."/>
            <person name="Holt S."/>
            <person name="Cochrane G."/>
            <person name="Meng A."/>
            <person name="Brown T."/>
            <person name="Cohen L."/>
        </authorList>
    </citation>
    <scope>NUCLEOTIDE SEQUENCE</scope>
    <source>
        <strain evidence="2">CCAP 1951/1</strain>
    </source>
</reference>
<feature type="compositionally biased region" description="Low complexity" evidence="1">
    <location>
        <begin position="33"/>
        <end position="67"/>
    </location>
</feature>
<feature type="region of interest" description="Disordered" evidence="1">
    <location>
        <begin position="1"/>
        <end position="337"/>
    </location>
</feature>